<dbReference type="EMBL" id="KL584751">
    <property type="protein sequence ID" value="KEQ99259.1"/>
    <property type="molecule type" value="Genomic_DNA"/>
</dbReference>
<dbReference type="InterPro" id="IPR050320">
    <property type="entry name" value="N5-glutamine_MTase"/>
</dbReference>
<keyword evidence="2" id="KW-1185">Reference proteome</keyword>
<dbReference type="RefSeq" id="XP_013347521.1">
    <property type="nucleotide sequence ID" value="XM_013492067.1"/>
</dbReference>
<dbReference type="HOGENOM" id="CLU_018398_0_0_1"/>
<dbReference type="PANTHER" id="PTHR18895:SF74">
    <property type="entry name" value="MTRF1L RELEASE FACTOR GLUTAMINE METHYLTRANSFERASE"/>
    <property type="match status" value="1"/>
</dbReference>
<dbReference type="PANTHER" id="PTHR18895">
    <property type="entry name" value="HEMK METHYLTRANSFERASE"/>
    <property type="match status" value="1"/>
</dbReference>
<dbReference type="CDD" id="cd02440">
    <property type="entry name" value="AdoMet_MTases"/>
    <property type="match status" value="1"/>
</dbReference>
<dbReference type="FunCoup" id="A0A074YSY9">
    <property type="interactions" value="73"/>
</dbReference>
<dbReference type="Proteomes" id="UP000030641">
    <property type="component" value="Unassembled WGS sequence"/>
</dbReference>
<dbReference type="InterPro" id="IPR002052">
    <property type="entry name" value="DNA_methylase_N6_adenine_CS"/>
</dbReference>
<sequence length="372" mass="41818">MPRLHPRLLHRARRQDPLLPLVLRGTRDLASAENELRWLKEFVTEQQKKFQSIQSWASQQNLRRLCLKRARGKPLQYIIGTEYFGDLEIACEPGVLIPRQETAASVTHLVKRLHNSGALPDHLKILDLCTGTGCIPLLASYEFMQKYSRKTGLQVLGVDVSPLALDLANRNLQRLCQDGELHFIPPRTCLHFLQGDVLAADDHKGDIPPLTTALHRHEGASGHHNPGSQWDILISNPPYISPQAFKHTTTRSVKRYEPKLALVPNSLDAKTHADNEIGDVFYPRLLDIAKQVEAKVVLFEVADLEQASRVAAMAHKQAIWTGIEIWRDDPAHRTSSEDTTTPTGVKILGTGNGRSVLLYRGDAEIWLRDPEK</sequence>
<gene>
    <name evidence="1" type="ORF">AUEXF2481DRAFT_36576</name>
</gene>
<dbReference type="GeneID" id="25365603"/>
<dbReference type="Gene3D" id="3.40.50.150">
    <property type="entry name" value="Vaccinia Virus protein VP39"/>
    <property type="match status" value="1"/>
</dbReference>
<organism evidence="1 2">
    <name type="scientific">Aureobasidium subglaciale (strain EXF-2481)</name>
    <name type="common">Aureobasidium pullulans var. subglaciale</name>
    <dbReference type="NCBI Taxonomy" id="1043005"/>
    <lineage>
        <taxon>Eukaryota</taxon>
        <taxon>Fungi</taxon>
        <taxon>Dikarya</taxon>
        <taxon>Ascomycota</taxon>
        <taxon>Pezizomycotina</taxon>
        <taxon>Dothideomycetes</taxon>
        <taxon>Dothideomycetidae</taxon>
        <taxon>Dothideales</taxon>
        <taxon>Saccotheciaceae</taxon>
        <taxon>Aureobasidium</taxon>
    </lineage>
</organism>
<dbReference type="GO" id="GO:0008168">
    <property type="term" value="F:methyltransferase activity"/>
    <property type="evidence" value="ECO:0007669"/>
    <property type="project" value="InterPro"/>
</dbReference>
<dbReference type="STRING" id="1043005.A0A074YSY9"/>
<dbReference type="AlphaFoldDB" id="A0A074YSY9"/>
<evidence type="ECO:0000313" key="2">
    <source>
        <dbReference type="Proteomes" id="UP000030641"/>
    </source>
</evidence>
<dbReference type="PROSITE" id="PS00092">
    <property type="entry name" value="N6_MTASE"/>
    <property type="match status" value="1"/>
</dbReference>
<dbReference type="InParanoid" id="A0A074YSY9"/>
<dbReference type="SUPFAM" id="SSF53335">
    <property type="entry name" value="S-adenosyl-L-methionine-dependent methyltransferases"/>
    <property type="match status" value="1"/>
</dbReference>
<dbReference type="Gene3D" id="1.10.8.10">
    <property type="entry name" value="DNA helicase RuvA subunit, C-terminal domain"/>
    <property type="match status" value="1"/>
</dbReference>
<protein>
    <submittedName>
        <fullName evidence="1">Uncharacterized protein</fullName>
    </submittedName>
</protein>
<name>A0A074YSY9_AURSE</name>
<dbReference type="OrthoDB" id="269872at2759"/>
<dbReference type="GO" id="GO:0032259">
    <property type="term" value="P:methylation"/>
    <property type="evidence" value="ECO:0007669"/>
    <property type="project" value="InterPro"/>
</dbReference>
<proteinExistence type="predicted"/>
<dbReference type="InterPro" id="IPR029063">
    <property type="entry name" value="SAM-dependent_MTases_sf"/>
</dbReference>
<dbReference type="GO" id="GO:0003676">
    <property type="term" value="F:nucleic acid binding"/>
    <property type="evidence" value="ECO:0007669"/>
    <property type="project" value="InterPro"/>
</dbReference>
<accession>A0A074YSY9</accession>
<reference evidence="1 2" key="1">
    <citation type="journal article" date="2014" name="BMC Genomics">
        <title>Genome sequencing of four Aureobasidium pullulans varieties: biotechnological potential, stress tolerance, and description of new species.</title>
        <authorList>
            <person name="Gostin Ar C."/>
            <person name="Ohm R.A."/>
            <person name="Kogej T."/>
            <person name="Sonjak S."/>
            <person name="Turk M."/>
            <person name="Zajc J."/>
            <person name="Zalar P."/>
            <person name="Grube M."/>
            <person name="Sun H."/>
            <person name="Han J."/>
            <person name="Sharma A."/>
            <person name="Chiniquy J."/>
            <person name="Ngan C.Y."/>
            <person name="Lipzen A."/>
            <person name="Barry K."/>
            <person name="Grigoriev I.V."/>
            <person name="Gunde-Cimerman N."/>
        </authorList>
    </citation>
    <scope>NUCLEOTIDE SEQUENCE [LARGE SCALE GENOMIC DNA]</scope>
    <source>
        <strain evidence="1 2">EXF-2481</strain>
    </source>
</reference>
<evidence type="ECO:0000313" key="1">
    <source>
        <dbReference type="EMBL" id="KEQ99259.1"/>
    </source>
</evidence>
<dbReference type="GO" id="GO:0005739">
    <property type="term" value="C:mitochondrion"/>
    <property type="evidence" value="ECO:0007669"/>
    <property type="project" value="TreeGrafter"/>
</dbReference>
<dbReference type="OMA" id="MPRIPYS"/>